<evidence type="ECO:0000256" key="5">
    <source>
        <dbReference type="ARBA" id="ARBA00022833"/>
    </source>
</evidence>
<dbReference type="InterPro" id="IPR025525">
    <property type="entry name" value="hAT-like_transposase_RNase-H"/>
</dbReference>
<keyword evidence="3" id="KW-0479">Metal-binding</keyword>
<sequence length="988" mass="110203">MDNQDIQTKDQQCRCTHYTGLTRAIKVASCELLCDLQLVKSHALPLLKQDIDRFHLSMSGSLTIGITRASRAREQGALERRSGPRGWSLEALPPLRRVVEGTLDRWSLEALRRGSLKALRAYAAVSREEPQKPEGAVVASSVVEKSHSRPRRCVDRRGWHRRCAGRGRTDGATEGAAPGLRDGAEAAGRGSRWRRRVGEVARVEGAEPGRDGPTEPQRARGRGAGHEGGCGGSREGRPTATAGGRGREGRGAADGGNGAEGIWGLGGCLDWCPSELNQILSSGEDEDWEHIADDDDEPSDVEGEQEHVSVHSSGSDDDEQRAVQLTEDGATVSQGRSKREAKRRKGSPKPTGKQKQRSDCWKIFKVVTVPSKTKKGEIDTRAKCRFCYKLMSYKQGGATSHLMRHIPKCTPYQNKVAKMKAQTNLNFGPATAGDTGLPLIATPREYDQDETRRIISKMIIVHEYPFRMVEHTWFNVLMRYLNSSYQPISRKTIRSECIKIYDSEREVLRKSLRSVSHISLTCDLWTSNQNICYMSLVVHYIDKNWVMQCRVLNFIELDPPHTGVVIAQAVFDCITEWKIEDKIITLTLDNASSNTAAIRSLMAKFAARGSARFIAKYFHVRCGCHIVNLVINDGLLPLAPLINKLRETVKYIKKSPSRMHKFLQIYSSLALQISPGLSLDVSTRWSSTYKMLSICLAYKDALVCYTDTDANYQWQPSGEDWALYEKIAPILKSLAEVTSAFSGSTYPTANVFYPYIVNVKIALRAAIAYGDEHLKLMAVAMLNKFDKYWEEKNNAMVLATILDPRFKMRFIGWCFNQMYEPSKAAYELEDVASAGDVTSSSAMGTSSSLSSVSSQFQSFLRSTSTEPSKSELLIYLDEANESLDNKGLKLLEWWNLNAHRFPVVSKMARNFLTIPASSVSSESTFSAGGRVLDDYRSSLRPAMVQYLVCASSWIKGQVDDMRPPIFVEKDDEDDVETILFPQSVVESN</sequence>
<dbReference type="InterPro" id="IPR003656">
    <property type="entry name" value="Znf_BED"/>
</dbReference>
<evidence type="ECO:0000256" key="3">
    <source>
        <dbReference type="ARBA" id="ARBA00022723"/>
    </source>
</evidence>
<evidence type="ECO:0000256" key="11">
    <source>
        <dbReference type="SAM" id="MobiDB-lite"/>
    </source>
</evidence>
<evidence type="ECO:0000313" key="13">
    <source>
        <dbReference type="EMBL" id="CCI55351.1"/>
    </source>
</evidence>
<evidence type="ECO:0000256" key="9">
    <source>
        <dbReference type="ARBA" id="ARBA00023242"/>
    </source>
</evidence>
<dbReference type="GO" id="GO:0008270">
    <property type="term" value="F:zinc ion binding"/>
    <property type="evidence" value="ECO:0007669"/>
    <property type="project" value="UniProtKB-KW"/>
</dbReference>
<organism evidence="13">
    <name type="scientific">Phyllostachys edulis</name>
    <name type="common">Tortoise shell bamboo</name>
    <name type="synonym">Bambusa edulis</name>
    <dbReference type="NCBI Taxonomy" id="38705"/>
    <lineage>
        <taxon>Eukaryota</taxon>
        <taxon>Viridiplantae</taxon>
        <taxon>Streptophyta</taxon>
        <taxon>Embryophyta</taxon>
        <taxon>Tracheophyta</taxon>
        <taxon>Spermatophyta</taxon>
        <taxon>Magnoliopsida</taxon>
        <taxon>Liliopsida</taxon>
        <taxon>Poales</taxon>
        <taxon>Poaceae</taxon>
        <taxon>BOP clade</taxon>
        <taxon>Bambusoideae</taxon>
        <taxon>Arundinarodae</taxon>
        <taxon>Arundinarieae</taxon>
        <taxon>Arundinariinae</taxon>
        <taxon>Phyllostachys</taxon>
    </lineage>
</organism>
<protein>
    <submittedName>
        <fullName evidence="13">PH01B019A14.20 protein</fullName>
    </submittedName>
</protein>
<keyword evidence="5" id="KW-0862">Zinc</keyword>
<evidence type="ECO:0000256" key="10">
    <source>
        <dbReference type="PROSITE-ProRule" id="PRU00027"/>
    </source>
</evidence>
<dbReference type="InterPro" id="IPR036236">
    <property type="entry name" value="Znf_C2H2_sf"/>
</dbReference>
<dbReference type="SUPFAM" id="SSF53098">
    <property type="entry name" value="Ribonuclease H-like"/>
    <property type="match status" value="1"/>
</dbReference>
<proteinExistence type="predicted"/>
<feature type="region of interest" description="Disordered" evidence="11">
    <location>
        <begin position="163"/>
        <end position="257"/>
    </location>
</feature>
<dbReference type="InterPro" id="IPR008906">
    <property type="entry name" value="HATC_C_dom"/>
</dbReference>
<gene>
    <name evidence="13" type="primary">PH01B019A14.20</name>
</gene>
<dbReference type="Pfam" id="PF05699">
    <property type="entry name" value="Dimer_Tnp_hAT"/>
    <property type="match status" value="1"/>
</dbReference>
<dbReference type="SUPFAM" id="SSF57667">
    <property type="entry name" value="beta-beta-alpha zinc fingers"/>
    <property type="match status" value="1"/>
</dbReference>
<dbReference type="GO" id="GO:0046983">
    <property type="term" value="F:protein dimerization activity"/>
    <property type="evidence" value="ECO:0007669"/>
    <property type="project" value="InterPro"/>
</dbReference>
<feature type="compositionally biased region" description="Acidic residues" evidence="11">
    <location>
        <begin position="289"/>
        <end position="303"/>
    </location>
</feature>
<evidence type="ECO:0000256" key="7">
    <source>
        <dbReference type="ARBA" id="ARBA00023125"/>
    </source>
</evidence>
<evidence type="ECO:0000259" key="12">
    <source>
        <dbReference type="PROSITE" id="PS50808"/>
    </source>
</evidence>
<evidence type="ECO:0000256" key="8">
    <source>
        <dbReference type="ARBA" id="ARBA00023163"/>
    </source>
</evidence>
<keyword evidence="8" id="KW-0804">Transcription</keyword>
<dbReference type="EMBL" id="FO203439">
    <property type="protein sequence ID" value="CCI55351.1"/>
    <property type="molecule type" value="Genomic_DNA"/>
</dbReference>
<name>L0P1N6_PHYED</name>
<dbReference type="PANTHER" id="PTHR46481:SF6">
    <property type="entry name" value="ZINC FINGER BED DOMAIN-CONTAINING PROTEIN RICESLEEPER 2-LIKE"/>
    <property type="match status" value="1"/>
</dbReference>
<dbReference type="GO" id="GO:0003677">
    <property type="term" value="F:DNA binding"/>
    <property type="evidence" value="ECO:0007669"/>
    <property type="project" value="UniProtKB-KW"/>
</dbReference>
<feature type="compositionally biased region" description="Basic and acidic residues" evidence="11">
    <location>
        <begin position="196"/>
        <end position="213"/>
    </location>
</feature>
<dbReference type="InterPro" id="IPR052035">
    <property type="entry name" value="ZnF_BED_domain_contain"/>
</dbReference>
<comment type="subunit">
    <text evidence="2">Homodimer.</text>
</comment>
<dbReference type="AlphaFoldDB" id="L0P1N6"/>
<keyword evidence="9" id="KW-0539">Nucleus</keyword>
<comment type="subcellular location">
    <subcellularLocation>
        <location evidence="1">Nucleus</location>
    </subcellularLocation>
</comment>
<evidence type="ECO:0000256" key="4">
    <source>
        <dbReference type="ARBA" id="ARBA00022771"/>
    </source>
</evidence>
<feature type="domain" description="BED-type" evidence="12">
    <location>
        <begin position="355"/>
        <end position="416"/>
    </location>
</feature>
<evidence type="ECO:0000256" key="1">
    <source>
        <dbReference type="ARBA" id="ARBA00004123"/>
    </source>
</evidence>
<keyword evidence="7" id="KW-0238">DNA-binding</keyword>
<dbReference type="Pfam" id="PF14372">
    <property type="entry name" value="hAT-like_RNase-H"/>
    <property type="match status" value="1"/>
</dbReference>
<dbReference type="InterPro" id="IPR012337">
    <property type="entry name" value="RNaseH-like_sf"/>
</dbReference>
<evidence type="ECO:0000256" key="6">
    <source>
        <dbReference type="ARBA" id="ARBA00023015"/>
    </source>
</evidence>
<feature type="compositionally biased region" description="Basic residues" evidence="11">
    <location>
        <begin position="339"/>
        <end position="355"/>
    </location>
</feature>
<dbReference type="GO" id="GO:0005634">
    <property type="term" value="C:nucleus"/>
    <property type="evidence" value="ECO:0007669"/>
    <property type="project" value="UniProtKB-SubCell"/>
</dbReference>
<dbReference type="SMART" id="SM00614">
    <property type="entry name" value="ZnF_BED"/>
    <property type="match status" value="1"/>
</dbReference>
<keyword evidence="6" id="KW-0805">Transcription regulation</keyword>
<reference evidence="13" key="1">
    <citation type="submission" date="2012-05" db="EMBL/GenBank/DDBJ databases">
        <authorList>
            <person name="Han B."/>
            <person name="Lu Y."/>
            <person name="Feng Q."/>
            <person name="Zhao Q."/>
            <person name="Lu T.T."/>
            <person name="Li Y."/>
            <person name="Liu K.Y."/>
            <person name="Huang X.H."/>
            <person name="Fan D.L."/>
            <person name="Weng Q.J."/>
            <person name="Zhang L."/>
            <person name="Lu Y.Q."/>
            <person name="Guo Y.L."/>
            <person name="Li W.J."/>
            <person name="Zhou C.C."/>
            <person name="Lu H.Y."/>
            <person name="Huang T."/>
            <person name="Zhu C.R."/>
            <person name="Zhao Y."/>
            <person name="Hu T."/>
            <person name="Yao N."/>
        </authorList>
    </citation>
    <scope>NUCLEOTIDE SEQUENCE</scope>
</reference>
<dbReference type="PROSITE" id="PS50808">
    <property type="entry name" value="ZF_BED"/>
    <property type="match status" value="1"/>
</dbReference>
<feature type="region of interest" description="Disordered" evidence="11">
    <location>
        <begin position="289"/>
        <end position="357"/>
    </location>
</feature>
<evidence type="ECO:0000256" key="2">
    <source>
        <dbReference type="ARBA" id="ARBA00011738"/>
    </source>
</evidence>
<dbReference type="PANTHER" id="PTHR46481">
    <property type="entry name" value="ZINC FINGER BED DOMAIN-CONTAINING PROTEIN 4"/>
    <property type="match status" value="1"/>
</dbReference>
<accession>L0P1N6</accession>
<keyword evidence="4 10" id="KW-0863">Zinc-finger</keyword>